<dbReference type="InterPro" id="IPR057258">
    <property type="entry name" value="Ribosomal_uS3"/>
</dbReference>
<dbReference type="EMBL" id="KT625413">
    <property type="protein sequence ID" value="ALO62900.1"/>
    <property type="molecule type" value="Genomic_DNA"/>
</dbReference>
<dbReference type="PROSITE" id="PS00548">
    <property type="entry name" value="RIBOSOMAL_S3"/>
    <property type="match status" value="1"/>
</dbReference>
<dbReference type="InterPro" id="IPR018280">
    <property type="entry name" value="Ribosomal_uS3_CS"/>
</dbReference>
<dbReference type="InterPro" id="IPR009019">
    <property type="entry name" value="KH_sf_prok-type"/>
</dbReference>
<comment type="subcellular location">
    <subcellularLocation>
        <location evidence="5 7">Plastid</location>
        <location evidence="5 7">Chloroplast</location>
    </subcellularLocation>
</comment>
<dbReference type="RefSeq" id="YP_009184813.1">
    <property type="nucleotide sequence ID" value="NC_028581.1"/>
</dbReference>
<dbReference type="InterPro" id="IPR005704">
    <property type="entry name" value="Ribosomal_uS3_bac-typ"/>
</dbReference>
<keyword evidence="7 9" id="KW-0150">Chloroplast</keyword>
<accession>A0A0S2LND4</accession>
<sequence length="741" mass="87719">MGQKVHPLGFRLGITKKHESKWFARFQKKKYAQTLLEDNFLRQTLMKIIPLLLNKKEKNLLNESNVQSQEMFQPTNLKIERGLIPYEIEIQIHSGNCELLKSAFKNSEALSELGNKLVSNRGIEKKLNHNFKKTDFYLNFLKVRLKLEKLSTKKSLNNLKSNFSSGFVSKKDNKKYNEVSSNVSNEKMGEEKSKSSFLNLFANEKKKQKRLKKRQLIKRNLNPLKKGVINLSSTDRSFNDDITKNNGDLKKKIIKRSYLNSEQLKNISVNSLNKNKTKNVSVSSSISSLFVSEKQKMEKTEKDKKIIKKKFFDIFLKKINKRFFMDLKQEMKNWKNFIEHHNEEQIKKYGVLKYAPLGYQIKWSLHRLEKIKKQPLNKLKKLVNFLQMEAIKKMELLLKDYFLLGFFSKAESFSYYQMLNFIKNLKLLYFFSKKKKEKQTNDAFLVKSFENKKDTFSSLVSSFSEEERKDEKEKISENIDDFYSNYTKKFIEKFHNIDQECRQQYFLDYLCNAVKNHRKKNKFLYLETLKDCQKDLKRIQEFTKEHSNFLFGLDRLALKKAILLSENSKEQRLNLLAQLNNRVTQVLDKSKRKSEFDKNLQDVFLEKLQKQKLMYQDNLEFQPKILLKFYSVTPEKLKSNASLVADSIVDDLEKRKAFRRVIKQAKENLFQRKEVKGVKIQVSGRLNGAEIARTEWVRSGRVPLQTLRADLDYSFKQAQTLYGIIGVKVWIYKGEKKRIKI</sequence>
<protein>
    <recommendedName>
        <fullName evidence="4 5">Small ribosomal subunit protein uS3c</fullName>
    </recommendedName>
</protein>
<evidence type="ECO:0000256" key="7">
    <source>
        <dbReference type="RuleBase" id="RU003626"/>
    </source>
</evidence>
<feature type="domain" description="Small ribosomal subunit protein uS3 C-terminal" evidence="8">
    <location>
        <begin position="648"/>
        <end position="731"/>
    </location>
</feature>
<dbReference type="GeneID" id="26378514"/>
<evidence type="ECO:0000313" key="9">
    <source>
        <dbReference type="EMBL" id="ALO62900.1"/>
    </source>
</evidence>
<dbReference type="GO" id="GO:0009507">
    <property type="term" value="C:chloroplast"/>
    <property type="evidence" value="ECO:0007669"/>
    <property type="project" value="UniProtKB-SubCell"/>
</dbReference>
<dbReference type="NCBIfam" id="TIGR01009">
    <property type="entry name" value="rpsC_bact"/>
    <property type="match status" value="1"/>
</dbReference>
<dbReference type="HAMAP" id="MF_01309_B">
    <property type="entry name" value="Ribosomal_uS3_B"/>
    <property type="match status" value="1"/>
</dbReference>
<reference evidence="9" key="1">
    <citation type="journal article" date="2015" name="BMC Evol. Biol.">
        <title>Chloroplast phylogenomic analysis of chlorophyte green algae identifies a novel lineage sister to the Sphaeropleales (Chlorophyceae).</title>
        <authorList>
            <person name="Lemieux C."/>
            <person name="Vincent A.T."/>
            <person name="Labarre A."/>
            <person name="Otis C."/>
            <person name="Turmel M."/>
        </authorList>
    </citation>
    <scope>NUCLEOTIDE SEQUENCE</scope>
</reference>
<dbReference type="GO" id="GO:0003735">
    <property type="term" value="F:structural constituent of ribosome"/>
    <property type="evidence" value="ECO:0007669"/>
    <property type="project" value="InterPro"/>
</dbReference>
<dbReference type="PANTHER" id="PTHR11760:SF19">
    <property type="entry name" value="SMALL RIBOSOMAL SUBUNIT PROTEIN US3C"/>
    <property type="match status" value="1"/>
</dbReference>
<dbReference type="CDD" id="cd02412">
    <property type="entry name" value="KH-II_30S_S3"/>
    <property type="match status" value="1"/>
</dbReference>
<comment type="subunit">
    <text evidence="5 7">Part of the 30S ribosomal subunit.</text>
</comment>
<dbReference type="GO" id="GO:0022627">
    <property type="term" value="C:cytosolic small ribosomal subunit"/>
    <property type="evidence" value="ECO:0007669"/>
    <property type="project" value="TreeGrafter"/>
</dbReference>
<evidence type="ECO:0000256" key="5">
    <source>
        <dbReference type="HAMAP-Rule" id="MF_01309"/>
    </source>
</evidence>
<comment type="similarity">
    <text evidence="1 5 6">Belongs to the universal ribosomal protein uS3 family.</text>
</comment>
<dbReference type="AlphaFoldDB" id="A0A0S2LND4"/>
<organism evidence="9">
    <name type="scientific">Jenufa perforata</name>
    <dbReference type="NCBI Taxonomy" id="993091"/>
    <lineage>
        <taxon>Eukaryota</taxon>
        <taxon>Viridiplantae</taxon>
        <taxon>Chlorophyta</taxon>
        <taxon>core chlorophytes</taxon>
        <taxon>Chlorophyceae</taxon>
        <taxon>Jenufa</taxon>
    </lineage>
</organism>
<dbReference type="InterPro" id="IPR036419">
    <property type="entry name" value="Ribosomal_S3_C_sf"/>
</dbReference>
<dbReference type="Gene3D" id="3.30.1140.32">
    <property type="entry name" value="Ribosomal protein S3, C-terminal domain"/>
    <property type="match status" value="1"/>
</dbReference>
<evidence type="ECO:0000256" key="4">
    <source>
        <dbReference type="ARBA" id="ARBA00035154"/>
    </source>
</evidence>
<dbReference type="SUPFAM" id="SSF54821">
    <property type="entry name" value="Ribosomal protein S3 C-terminal domain"/>
    <property type="match status" value="1"/>
</dbReference>
<geneLocation type="chloroplast" evidence="9"/>
<evidence type="ECO:0000256" key="2">
    <source>
        <dbReference type="ARBA" id="ARBA00022980"/>
    </source>
</evidence>
<evidence type="ECO:0000256" key="1">
    <source>
        <dbReference type="ARBA" id="ARBA00010761"/>
    </source>
</evidence>
<evidence type="ECO:0000256" key="3">
    <source>
        <dbReference type="ARBA" id="ARBA00023274"/>
    </source>
</evidence>
<gene>
    <name evidence="5 9" type="primary">rps3</name>
</gene>
<evidence type="ECO:0000256" key="6">
    <source>
        <dbReference type="RuleBase" id="RU003624"/>
    </source>
</evidence>
<dbReference type="InterPro" id="IPR001351">
    <property type="entry name" value="Ribosomal_uS3_C"/>
</dbReference>
<dbReference type="SUPFAM" id="SSF54814">
    <property type="entry name" value="Prokaryotic type KH domain (KH-domain type II)"/>
    <property type="match status" value="1"/>
</dbReference>
<keyword evidence="3 5" id="KW-0687">Ribonucleoprotein</keyword>
<dbReference type="GO" id="GO:0003723">
    <property type="term" value="F:RNA binding"/>
    <property type="evidence" value="ECO:0007669"/>
    <property type="project" value="InterPro"/>
</dbReference>
<keyword evidence="7 9" id="KW-0934">Plastid</keyword>
<dbReference type="GO" id="GO:0006412">
    <property type="term" value="P:translation"/>
    <property type="evidence" value="ECO:0007669"/>
    <property type="project" value="UniProtKB-UniRule"/>
</dbReference>
<keyword evidence="2 5" id="KW-0689">Ribosomal protein</keyword>
<name>A0A0S2LND4_9CHLO</name>
<dbReference type="PANTHER" id="PTHR11760">
    <property type="entry name" value="30S/40S RIBOSOMAL PROTEIN S3"/>
    <property type="match status" value="1"/>
</dbReference>
<evidence type="ECO:0000259" key="8">
    <source>
        <dbReference type="Pfam" id="PF00189"/>
    </source>
</evidence>
<dbReference type="Pfam" id="PF00189">
    <property type="entry name" value="Ribosomal_S3_C"/>
    <property type="match status" value="1"/>
</dbReference>
<proteinExistence type="inferred from homology"/>